<dbReference type="InterPro" id="IPR036390">
    <property type="entry name" value="WH_DNA-bd_sf"/>
</dbReference>
<gene>
    <name evidence="5" type="ORF">P9H32_12750</name>
</gene>
<dbReference type="PANTHER" id="PTHR42756">
    <property type="entry name" value="TRANSCRIPTIONAL REGULATOR, MARR"/>
    <property type="match status" value="1"/>
</dbReference>
<dbReference type="RefSeq" id="WP_322609276.1">
    <property type="nucleotide sequence ID" value="NZ_JARVCO010000010.1"/>
</dbReference>
<proteinExistence type="predicted"/>
<dbReference type="PRINTS" id="PR00598">
    <property type="entry name" value="HTHMARR"/>
</dbReference>
<evidence type="ECO:0000259" key="4">
    <source>
        <dbReference type="PROSITE" id="PS50995"/>
    </source>
</evidence>
<protein>
    <submittedName>
        <fullName evidence="5">MarR family transcriptional regulator</fullName>
    </submittedName>
</protein>
<keyword evidence="2" id="KW-0238">DNA-binding</keyword>
<accession>A0ABU5MZA9</accession>
<evidence type="ECO:0000256" key="2">
    <source>
        <dbReference type="ARBA" id="ARBA00023125"/>
    </source>
</evidence>
<evidence type="ECO:0000313" key="6">
    <source>
        <dbReference type="Proteomes" id="UP001290861"/>
    </source>
</evidence>
<reference evidence="5 6" key="1">
    <citation type="journal article" date="2024" name="Appl. Environ. Microbiol.">
        <title>Pontiella agarivorans sp. nov., a novel marine anaerobic bacterium capable of degrading macroalgal polysaccharides and fixing nitrogen.</title>
        <authorList>
            <person name="Liu N."/>
            <person name="Kivenson V."/>
            <person name="Peng X."/>
            <person name="Cui Z."/>
            <person name="Lankiewicz T.S."/>
            <person name="Gosselin K.M."/>
            <person name="English C.J."/>
            <person name="Blair E.M."/>
            <person name="O'Malley M.A."/>
            <person name="Valentine D.L."/>
        </authorList>
    </citation>
    <scope>NUCLEOTIDE SEQUENCE [LARGE SCALE GENOMIC DNA]</scope>
    <source>
        <strain evidence="5 6">NLcol2</strain>
    </source>
</reference>
<name>A0ABU5MZA9_9BACT</name>
<dbReference type="Proteomes" id="UP001290861">
    <property type="component" value="Unassembled WGS sequence"/>
</dbReference>
<dbReference type="InterPro" id="IPR000835">
    <property type="entry name" value="HTH_MarR-typ"/>
</dbReference>
<comment type="caution">
    <text evidence="5">The sequence shown here is derived from an EMBL/GenBank/DDBJ whole genome shotgun (WGS) entry which is preliminary data.</text>
</comment>
<dbReference type="InterPro" id="IPR036388">
    <property type="entry name" value="WH-like_DNA-bd_sf"/>
</dbReference>
<dbReference type="PANTHER" id="PTHR42756:SF1">
    <property type="entry name" value="TRANSCRIPTIONAL REPRESSOR OF EMRAB OPERON"/>
    <property type="match status" value="1"/>
</dbReference>
<dbReference type="Gene3D" id="1.10.10.10">
    <property type="entry name" value="Winged helix-like DNA-binding domain superfamily/Winged helix DNA-binding domain"/>
    <property type="match status" value="1"/>
</dbReference>
<keyword evidence="1" id="KW-0805">Transcription regulation</keyword>
<dbReference type="PROSITE" id="PS50995">
    <property type="entry name" value="HTH_MARR_2"/>
    <property type="match status" value="1"/>
</dbReference>
<evidence type="ECO:0000313" key="5">
    <source>
        <dbReference type="EMBL" id="MDZ8119494.1"/>
    </source>
</evidence>
<organism evidence="5 6">
    <name type="scientific">Pontiella agarivorans</name>
    <dbReference type="NCBI Taxonomy" id="3038953"/>
    <lineage>
        <taxon>Bacteria</taxon>
        <taxon>Pseudomonadati</taxon>
        <taxon>Kiritimatiellota</taxon>
        <taxon>Kiritimatiellia</taxon>
        <taxon>Kiritimatiellales</taxon>
        <taxon>Pontiellaceae</taxon>
        <taxon>Pontiella</taxon>
    </lineage>
</organism>
<dbReference type="EMBL" id="JARVCO010000010">
    <property type="protein sequence ID" value="MDZ8119494.1"/>
    <property type="molecule type" value="Genomic_DNA"/>
</dbReference>
<feature type="domain" description="HTH marR-type" evidence="4">
    <location>
        <begin position="30"/>
        <end position="168"/>
    </location>
</feature>
<dbReference type="SUPFAM" id="SSF46785">
    <property type="entry name" value="Winged helix' DNA-binding domain"/>
    <property type="match status" value="1"/>
</dbReference>
<sequence length="181" mass="20604">MQKTETNEQPQTDRVDVILDQWRRERPDLELAAMGTIGRIKRSAAFAQRNLGEVFSVYNLTLWEFDVLATLRRSGKPCRMSPTELFSMLMITSGTMTHRMNRLETRGLIERLANPADSRSRLVQLTKKGFDLINEAVSAHVDNIEALLAPLGSDDRDELDRLLRKVLSILEPPAPDLTEKE</sequence>
<keyword evidence="3" id="KW-0804">Transcription</keyword>
<dbReference type="SMART" id="SM00347">
    <property type="entry name" value="HTH_MARR"/>
    <property type="match status" value="1"/>
</dbReference>
<dbReference type="Pfam" id="PF01047">
    <property type="entry name" value="MarR"/>
    <property type="match status" value="1"/>
</dbReference>
<evidence type="ECO:0000256" key="3">
    <source>
        <dbReference type="ARBA" id="ARBA00023163"/>
    </source>
</evidence>
<evidence type="ECO:0000256" key="1">
    <source>
        <dbReference type="ARBA" id="ARBA00023015"/>
    </source>
</evidence>
<keyword evidence="6" id="KW-1185">Reference proteome</keyword>